<dbReference type="EMBL" id="CAJVQC010007141">
    <property type="protein sequence ID" value="CAG8575593.1"/>
    <property type="molecule type" value="Genomic_DNA"/>
</dbReference>
<proteinExistence type="predicted"/>
<feature type="non-terminal residue" evidence="1">
    <location>
        <position position="1"/>
    </location>
</feature>
<evidence type="ECO:0000313" key="2">
    <source>
        <dbReference type="Proteomes" id="UP000789920"/>
    </source>
</evidence>
<gene>
    <name evidence="1" type="ORF">RPERSI_LOCUS4929</name>
</gene>
<keyword evidence="2" id="KW-1185">Reference proteome</keyword>
<name>A0ACA9M9N8_9GLOM</name>
<dbReference type="Proteomes" id="UP000789920">
    <property type="component" value="Unassembled WGS sequence"/>
</dbReference>
<protein>
    <submittedName>
        <fullName evidence="1">27063_t:CDS:1</fullName>
    </submittedName>
</protein>
<evidence type="ECO:0000313" key="1">
    <source>
        <dbReference type="EMBL" id="CAG8575593.1"/>
    </source>
</evidence>
<sequence length="208" mass="24492">SNSIDSEYKWLAQSNDSTYRGLDDSIIIIELQSIVRVVPIVILYNEDNINILSSIFIREILYKYQGHWKLRSIKYSYKHPSEFALLKIPEMNFPIYKLYINLYYNNFGTYRNIYHSLEGNDLAEIKRHGALRGCRTCNIMRDSWTSDDLDLSMVSRYHHLTNSQFEEISSALILKGCKELATKYGLYLQLPILDRLKRESHHKMSIIL</sequence>
<organism evidence="1 2">
    <name type="scientific">Racocetra persica</name>
    <dbReference type="NCBI Taxonomy" id="160502"/>
    <lineage>
        <taxon>Eukaryota</taxon>
        <taxon>Fungi</taxon>
        <taxon>Fungi incertae sedis</taxon>
        <taxon>Mucoromycota</taxon>
        <taxon>Glomeromycotina</taxon>
        <taxon>Glomeromycetes</taxon>
        <taxon>Diversisporales</taxon>
        <taxon>Gigasporaceae</taxon>
        <taxon>Racocetra</taxon>
    </lineage>
</organism>
<reference evidence="1" key="1">
    <citation type="submission" date="2021-06" db="EMBL/GenBank/DDBJ databases">
        <authorList>
            <person name="Kallberg Y."/>
            <person name="Tangrot J."/>
            <person name="Rosling A."/>
        </authorList>
    </citation>
    <scope>NUCLEOTIDE SEQUENCE</scope>
    <source>
        <strain evidence="1">MA461A</strain>
    </source>
</reference>
<accession>A0ACA9M9N8</accession>
<comment type="caution">
    <text evidence="1">The sequence shown here is derived from an EMBL/GenBank/DDBJ whole genome shotgun (WGS) entry which is preliminary data.</text>
</comment>